<evidence type="ECO:0000259" key="5">
    <source>
        <dbReference type="PROSITE" id="PS50112"/>
    </source>
</evidence>
<evidence type="ECO:0000256" key="1">
    <source>
        <dbReference type="ARBA" id="ARBA00022723"/>
    </source>
</evidence>
<dbReference type="CDD" id="cd00202">
    <property type="entry name" value="ZnF_GATA"/>
    <property type="match status" value="1"/>
</dbReference>
<keyword evidence="2" id="KW-0863">Zinc-finger</keyword>
<comment type="caution">
    <text evidence="6">The sequence shown here is derived from an EMBL/GenBank/DDBJ whole genome shotgun (WGS) entry which is preliminary data.</text>
</comment>
<feature type="compositionally biased region" description="Polar residues" evidence="4">
    <location>
        <begin position="105"/>
        <end position="122"/>
    </location>
</feature>
<dbReference type="EMBL" id="SRPR01000027">
    <property type="protein sequence ID" value="KAG5965817.1"/>
    <property type="molecule type" value="Genomic_DNA"/>
</dbReference>
<dbReference type="PANTHER" id="PTHR45658">
    <property type="entry name" value="GATA TRANSCRIPTION FACTOR"/>
    <property type="match status" value="1"/>
</dbReference>
<dbReference type="CDD" id="cd00130">
    <property type="entry name" value="PAS"/>
    <property type="match status" value="1"/>
</dbReference>
<evidence type="ECO:0000313" key="7">
    <source>
        <dbReference type="Proteomes" id="UP000742024"/>
    </source>
</evidence>
<evidence type="ECO:0000256" key="3">
    <source>
        <dbReference type="ARBA" id="ARBA00022833"/>
    </source>
</evidence>
<dbReference type="SUPFAM" id="SSF55785">
    <property type="entry name" value="PYP-like sensor domain (PAS domain)"/>
    <property type="match status" value="1"/>
</dbReference>
<dbReference type="InterPro" id="IPR035965">
    <property type="entry name" value="PAS-like_dom_sf"/>
</dbReference>
<dbReference type="NCBIfam" id="TIGR00229">
    <property type="entry name" value="sensory_box"/>
    <property type="match status" value="1"/>
</dbReference>
<feature type="region of interest" description="Disordered" evidence="4">
    <location>
        <begin position="317"/>
        <end position="366"/>
    </location>
</feature>
<feature type="region of interest" description="Disordered" evidence="4">
    <location>
        <begin position="522"/>
        <end position="542"/>
    </location>
</feature>
<dbReference type="PROSITE" id="PS50112">
    <property type="entry name" value="PAS"/>
    <property type="match status" value="1"/>
</dbReference>
<keyword evidence="3" id="KW-0862">Zinc</keyword>
<evidence type="ECO:0000313" key="6">
    <source>
        <dbReference type="EMBL" id="KAG5965817.1"/>
    </source>
</evidence>
<dbReference type="Pfam" id="PF00320">
    <property type="entry name" value="GATA"/>
    <property type="match status" value="1"/>
</dbReference>
<gene>
    <name evidence="6" type="ORF">E4U57_003594</name>
</gene>
<dbReference type="InterPro" id="IPR000679">
    <property type="entry name" value="Znf_GATA"/>
</dbReference>
<dbReference type="Pfam" id="PF08447">
    <property type="entry name" value="PAS_3"/>
    <property type="match status" value="1"/>
</dbReference>
<dbReference type="Gene3D" id="3.30.50.10">
    <property type="entry name" value="Erythroid Transcription Factor GATA-1, subunit A"/>
    <property type="match status" value="1"/>
</dbReference>
<dbReference type="SUPFAM" id="SSF57716">
    <property type="entry name" value="Glucocorticoid receptor-like (DNA-binding domain)"/>
    <property type="match status" value="1"/>
</dbReference>
<dbReference type="InterPro" id="IPR013088">
    <property type="entry name" value="Znf_NHR/GATA"/>
</dbReference>
<dbReference type="Proteomes" id="UP000742024">
    <property type="component" value="Unassembled WGS sequence"/>
</dbReference>
<dbReference type="InterPro" id="IPR051140">
    <property type="entry name" value="GATA_TF"/>
</dbReference>
<protein>
    <recommendedName>
        <fullName evidence="5">PAS domain-containing protein</fullName>
    </recommendedName>
</protein>
<organism evidence="6 7">
    <name type="scientific">Claviceps arundinis</name>
    <dbReference type="NCBI Taxonomy" id="1623583"/>
    <lineage>
        <taxon>Eukaryota</taxon>
        <taxon>Fungi</taxon>
        <taxon>Dikarya</taxon>
        <taxon>Ascomycota</taxon>
        <taxon>Pezizomycotina</taxon>
        <taxon>Sordariomycetes</taxon>
        <taxon>Hypocreomycetidae</taxon>
        <taxon>Hypocreales</taxon>
        <taxon>Clavicipitaceae</taxon>
        <taxon>Claviceps</taxon>
    </lineage>
</organism>
<feature type="compositionally biased region" description="Polar residues" evidence="4">
    <location>
        <begin position="330"/>
        <end position="349"/>
    </location>
</feature>
<feature type="compositionally biased region" description="Low complexity" evidence="4">
    <location>
        <begin position="144"/>
        <end position="159"/>
    </location>
</feature>
<dbReference type="InterPro" id="IPR013655">
    <property type="entry name" value="PAS_fold_3"/>
</dbReference>
<reference evidence="6 7" key="1">
    <citation type="journal article" date="2020" name="bioRxiv">
        <title>Whole genome comparisons of ergot fungi reveals the divergence and evolution of species within the genus Claviceps are the result of varying mechanisms driving genome evolution and host range expansion.</title>
        <authorList>
            <person name="Wyka S.A."/>
            <person name="Mondo S.J."/>
            <person name="Liu M."/>
            <person name="Dettman J."/>
            <person name="Nalam V."/>
            <person name="Broders K.D."/>
        </authorList>
    </citation>
    <scope>NUCLEOTIDE SEQUENCE [LARGE SCALE GENOMIC DNA]</scope>
    <source>
        <strain evidence="6 7">LM583</strain>
    </source>
</reference>
<dbReference type="SMART" id="SM00401">
    <property type="entry name" value="ZnF_GATA"/>
    <property type="match status" value="1"/>
</dbReference>
<feature type="domain" description="PAS" evidence="5">
    <location>
        <begin position="164"/>
        <end position="234"/>
    </location>
</feature>
<feature type="region of interest" description="Disordered" evidence="4">
    <location>
        <begin position="140"/>
        <end position="159"/>
    </location>
</feature>
<dbReference type="PANTHER" id="PTHR45658:SF18">
    <property type="entry name" value="PROTEIN GAT2"/>
    <property type="match status" value="1"/>
</dbReference>
<sequence>MSHGPPPPPPTGSFHGFVPFSHFSDAQNPQFAGRGHDAFELMALFDDGDTMMGFEATTGASGMSMADFSMGSGHGDMPMSGHGDMPLSSGNCDVSMGNGSGDITMDNSPDAQDPSSARSQDTPMAHSVDNFPASLRSTPSAQISLSSNGNGNGSTSTLTDFTKRRNWPAKVVEELKDFLHILDANGRIKYASSSILNISGYSAEEIHDVFLKDLIHPDDQGVFVSELHESISSGNPLRLFYRFKAKNGSYAIFETIGHAHIAAARFAPNPSNQSPFCQAVFVMSRPYPTKNAGLLDSFLEHKMENERLKRRIAELRREEEVETEESSRLWTQSQEGRSDMTPSETTGPASMTGPFFLRSNSSHDDTQDMMNPALTRENLEGVVAARRSDSLGDKMARYEANLHADTIEMLTGLRYMEGERSRGITTGGSSPTLIKGDAGIAIPADREMRAGDKKKKLKTAEEYVCTDCGKFPKSYPQRTSCLDSLLMMSDSKQTGTLDSPEWRKGPRGPKTLCNACGLRWAKKEKKRTSVSHKSSRMDQSLG</sequence>
<name>A0ABQ7PLD2_9HYPO</name>
<accession>A0ABQ7PLD2</accession>
<proteinExistence type="predicted"/>
<keyword evidence="1" id="KW-0479">Metal-binding</keyword>
<dbReference type="InterPro" id="IPR000014">
    <property type="entry name" value="PAS"/>
</dbReference>
<evidence type="ECO:0000256" key="4">
    <source>
        <dbReference type="SAM" id="MobiDB-lite"/>
    </source>
</evidence>
<keyword evidence="7" id="KW-1185">Reference proteome</keyword>
<dbReference type="SMART" id="SM00091">
    <property type="entry name" value="PAS"/>
    <property type="match status" value="1"/>
</dbReference>
<feature type="region of interest" description="Disordered" evidence="4">
    <location>
        <begin position="94"/>
        <end position="133"/>
    </location>
</feature>
<dbReference type="Gene3D" id="3.30.450.20">
    <property type="entry name" value="PAS domain"/>
    <property type="match status" value="1"/>
</dbReference>
<evidence type="ECO:0000256" key="2">
    <source>
        <dbReference type="ARBA" id="ARBA00022771"/>
    </source>
</evidence>
<feature type="compositionally biased region" description="Basic residues" evidence="4">
    <location>
        <begin position="522"/>
        <end position="534"/>
    </location>
</feature>